<comment type="caution">
    <text evidence="4">The sequence shown here is derived from an EMBL/GenBank/DDBJ whole genome shotgun (WGS) entry which is preliminary data.</text>
</comment>
<dbReference type="InterPro" id="IPR002821">
    <property type="entry name" value="Hydantoinase_A"/>
</dbReference>
<dbReference type="InterPro" id="IPR043129">
    <property type="entry name" value="ATPase_NBD"/>
</dbReference>
<keyword evidence="5" id="KW-1185">Reference proteome</keyword>
<dbReference type="PANTHER" id="PTHR11365:SF23">
    <property type="entry name" value="HYPOTHETICAL 5-OXOPROLINASE (EUROFUNG)-RELATED"/>
    <property type="match status" value="1"/>
</dbReference>
<protein>
    <submittedName>
        <fullName evidence="4">Hydantoinase/oxoprolinase family protein</fullName>
    </submittedName>
</protein>
<dbReference type="Pfam" id="PF05378">
    <property type="entry name" value="Hydant_A_N"/>
    <property type="match status" value="1"/>
</dbReference>
<feature type="domain" description="Hydantoinase A/oxoprolinase" evidence="1">
    <location>
        <begin position="198"/>
        <end position="487"/>
    </location>
</feature>
<accession>A0AAW9RIB4</accession>
<dbReference type="AlphaFoldDB" id="A0AAW9RIB4"/>
<name>A0AAW9RIB4_9GAMM</name>
<proteinExistence type="predicted"/>
<evidence type="ECO:0000313" key="5">
    <source>
        <dbReference type="Proteomes" id="UP001359886"/>
    </source>
</evidence>
<dbReference type="Pfam" id="PF01968">
    <property type="entry name" value="Hydantoinase_A"/>
    <property type="match status" value="1"/>
</dbReference>
<dbReference type="InterPro" id="IPR045079">
    <property type="entry name" value="Oxoprolinase-like"/>
</dbReference>
<evidence type="ECO:0000259" key="2">
    <source>
        <dbReference type="Pfam" id="PF05378"/>
    </source>
</evidence>
<sequence>MTVRIGVDIGGTFTDVAAVGPDGAIHLGKRLTSVGAENEAAVAAAVDSGVPWTPDTVLAHGTTLVINALLERRVGRTALVCTRGFADIHELATDSRPEPYCMTFRRDPPLVPRELRFEIDERAEARGEILRQPTEEELETLIQELRQAEPEAIAVAFLNAYVQPENEHLVGARLQEAFPDLPICLSSDISQSPREYQRFTTAAANASVAPLMRNYLSLLDNGVRAAGFSGDLVVLDSNGGAQSVEVAMEFPLRTIESGPVSGALAARNLAISHGVENAVAFDMGGTTAKSSLVEQGRFLSTDLYWIGGYNRGFPTQVPCIDILEVGAGGGSIAWLDDGNRLRVGPRSAGSSPGPACYGQGGTEPTITDANLYCGRLPQVQLSGSLQLDAEAAERALSTLAKKAGMETRRLARGMLHLAVMSMARTVRRQTLERGRDPRDFLLIASGGAGPMHACDVARDVGVHNVAIPMHPGHFSAIGMLSADLRFERTTTIGKVLSQLNPDDLRGLMQGMRGELVKSLSGVGASEEDIVFEYALMLRYVGQEHTLKIPAATEGLDVTDDFGDRFATAFAAEYQTLFGHADSLSEVEVVQLELVGKRALPQVRIKPSSAGGTGLPQSSTAYFGLDAPPIETPVIDRASLVAGDTLEGPVIVCEEGSTSVIPPGSHARVLNDLTLLVTLK</sequence>
<reference evidence="4 5" key="1">
    <citation type="submission" date="2024-02" db="EMBL/GenBank/DDBJ databases">
        <title>A novel Wenzhouxiangellaceae bacterium, isolated from coastal sediments.</title>
        <authorList>
            <person name="Du Z.-J."/>
            <person name="Ye Y.-Q."/>
            <person name="Zhang X.-Y."/>
        </authorList>
    </citation>
    <scope>NUCLEOTIDE SEQUENCE [LARGE SCALE GENOMIC DNA]</scope>
    <source>
        <strain evidence="4 5">CH-27</strain>
    </source>
</reference>
<feature type="domain" description="Acetophenone carboxylase-like C-terminal" evidence="3">
    <location>
        <begin position="515"/>
        <end position="668"/>
    </location>
</feature>
<organism evidence="4 5">
    <name type="scientific">Elongatibacter sediminis</name>
    <dbReference type="NCBI Taxonomy" id="3119006"/>
    <lineage>
        <taxon>Bacteria</taxon>
        <taxon>Pseudomonadati</taxon>
        <taxon>Pseudomonadota</taxon>
        <taxon>Gammaproteobacteria</taxon>
        <taxon>Chromatiales</taxon>
        <taxon>Wenzhouxiangellaceae</taxon>
        <taxon>Elongatibacter</taxon>
    </lineage>
</organism>
<dbReference type="SUPFAM" id="SSF53067">
    <property type="entry name" value="Actin-like ATPase domain"/>
    <property type="match status" value="1"/>
</dbReference>
<dbReference type="Proteomes" id="UP001359886">
    <property type="component" value="Unassembled WGS sequence"/>
</dbReference>
<dbReference type="Pfam" id="PF19278">
    <property type="entry name" value="Hydant_A_C"/>
    <property type="match status" value="1"/>
</dbReference>
<feature type="domain" description="Hydantoinase/oxoprolinase N-terminal" evidence="2">
    <location>
        <begin position="4"/>
        <end position="177"/>
    </location>
</feature>
<dbReference type="PANTHER" id="PTHR11365">
    <property type="entry name" value="5-OXOPROLINASE RELATED"/>
    <property type="match status" value="1"/>
</dbReference>
<dbReference type="GO" id="GO:0017168">
    <property type="term" value="F:5-oxoprolinase (ATP-hydrolyzing) activity"/>
    <property type="evidence" value="ECO:0007669"/>
    <property type="project" value="TreeGrafter"/>
</dbReference>
<dbReference type="GO" id="GO:0005829">
    <property type="term" value="C:cytosol"/>
    <property type="evidence" value="ECO:0007669"/>
    <property type="project" value="TreeGrafter"/>
</dbReference>
<dbReference type="InterPro" id="IPR008040">
    <property type="entry name" value="Hydant_A_N"/>
</dbReference>
<evidence type="ECO:0000259" key="1">
    <source>
        <dbReference type="Pfam" id="PF01968"/>
    </source>
</evidence>
<dbReference type="GO" id="GO:0006749">
    <property type="term" value="P:glutathione metabolic process"/>
    <property type="evidence" value="ECO:0007669"/>
    <property type="project" value="TreeGrafter"/>
</dbReference>
<dbReference type="RefSeq" id="WP_354695908.1">
    <property type="nucleotide sequence ID" value="NZ_JAZHOG010000008.1"/>
</dbReference>
<gene>
    <name evidence="4" type="ORF">V3330_13225</name>
</gene>
<dbReference type="EMBL" id="JAZHOG010000008">
    <property type="protein sequence ID" value="MEJ8568588.1"/>
    <property type="molecule type" value="Genomic_DNA"/>
</dbReference>
<evidence type="ECO:0000313" key="4">
    <source>
        <dbReference type="EMBL" id="MEJ8568588.1"/>
    </source>
</evidence>
<dbReference type="InterPro" id="IPR049517">
    <property type="entry name" value="ACX-like_C"/>
</dbReference>
<evidence type="ECO:0000259" key="3">
    <source>
        <dbReference type="Pfam" id="PF19278"/>
    </source>
</evidence>